<dbReference type="AlphaFoldDB" id="A0A4Y2BRS0"/>
<protein>
    <submittedName>
        <fullName evidence="1">Uncharacterized protein</fullName>
    </submittedName>
</protein>
<accession>A0A4Y2BRS0</accession>
<dbReference type="EMBL" id="BGPR01000102">
    <property type="protein sequence ID" value="GBL94369.1"/>
    <property type="molecule type" value="Genomic_DNA"/>
</dbReference>
<organism evidence="1 2">
    <name type="scientific">Araneus ventricosus</name>
    <name type="common">Orbweaver spider</name>
    <name type="synonym">Epeira ventricosa</name>
    <dbReference type="NCBI Taxonomy" id="182803"/>
    <lineage>
        <taxon>Eukaryota</taxon>
        <taxon>Metazoa</taxon>
        <taxon>Ecdysozoa</taxon>
        <taxon>Arthropoda</taxon>
        <taxon>Chelicerata</taxon>
        <taxon>Arachnida</taxon>
        <taxon>Araneae</taxon>
        <taxon>Araneomorphae</taxon>
        <taxon>Entelegynae</taxon>
        <taxon>Araneoidea</taxon>
        <taxon>Araneidae</taxon>
        <taxon>Araneus</taxon>
    </lineage>
</organism>
<proteinExistence type="predicted"/>
<reference evidence="1 2" key="1">
    <citation type="journal article" date="2019" name="Sci. Rep.">
        <title>Orb-weaving spider Araneus ventricosus genome elucidates the spidroin gene catalogue.</title>
        <authorList>
            <person name="Kono N."/>
            <person name="Nakamura H."/>
            <person name="Ohtoshi R."/>
            <person name="Moran D.A.P."/>
            <person name="Shinohara A."/>
            <person name="Yoshida Y."/>
            <person name="Fujiwara M."/>
            <person name="Mori M."/>
            <person name="Tomita M."/>
            <person name="Arakawa K."/>
        </authorList>
    </citation>
    <scope>NUCLEOTIDE SEQUENCE [LARGE SCALE GENOMIC DNA]</scope>
</reference>
<name>A0A4Y2BRS0_ARAVE</name>
<evidence type="ECO:0000313" key="2">
    <source>
        <dbReference type="Proteomes" id="UP000499080"/>
    </source>
</evidence>
<evidence type="ECO:0000313" key="1">
    <source>
        <dbReference type="EMBL" id="GBL94369.1"/>
    </source>
</evidence>
<keyword evidence="2" id="KW-1185">Reference proteome</keyword>
<sequence length="66" mass="7424">MISQVTITEALKVWRFSVEDAATFRPCPSESIKERNSSFSGQEILEAINLQTSHDTFGFRCSLTVL</sequence>
<gene>
    <name evidence="1" type="ORF">AVEN_7345_1</name>
</gene>
<dbReference type="Proteomes" id="UP000499080">
    <property type="component" value="Unassembled WGS sequence"/>
</dbReference>
<comment type="caution">
    <text evidence="1">The sequence shown here is derived from an EMBL/GenBank/DDBJ whole genome shotgun (WGS) entry which is preliminary data.</text>
</comment>